<keyword evidence="2" id="KW-0560">Oxidoreductase</keyword>
<dbReference type="PROSITE" id="PS00061">
    <property type="entry name" value="ADH_SHORT"/>
    <property type="match status" value="1"/>
</dbReference>
<name>A0A918JGW4_9BURK</name>
<evidence type="ECO:0000256" key="2">
    <source>
        <dbReference type="ARBA" id="ARBA00023002"/>
    </source>
</evidence>
<reference evidence="3" key="1">
    <citation type="journal article" date="2014" name="Int. J. Syst. Evol. Microbiol.">
        <title>Complete genome sequence of Corynebacterium casei LMG S-19264T (=DSM 44701T), isolated from a smear-ripened cheese.</title>
        <authorList>
            <consortium name="US DOE Joint Genome Institute (JGI-PGF)"/>
            <person name="Walter F."/>
            <person name="Albersmeier A."/>
            <person name="Kalinowski J."/>
            <person name="Ruckert C."/>
        </authorList>
    </citation>
    <scope>NUCLEOTIDE SEQUENCE</scope>
    <source>
        <strain evidence="3">KCTC 23732</strain>
    </source>
</reference>
<dbReference type="Proteomes" id="UP000608345">
    <property type="component" value="Unassembled WGS sequence"/>
</dbReference>
<dbReference type="Gene3D" id="3.40.50.720">
    <property type="entry name" value="NAD(P)-binding Rossmann-like Domain"/>
    <property type="match status" value="1"/>
</dbReference>
<evidence type="ECO:0000313" key="4">
    <source>
        <dbReference type="Proteomes" id="UP000608345"/>
    </source>
</evidence>
<gene>
    <name evidence="3" type="ORF">GCM10011450_08290</name>
</gene>
<organism evidence="3 4">
    <name type="scientific">Advenella faeciporci</name>
    <dbReference type="NCBI Taxonomy" id="797535"/>
    <lineage>
        <taxon>Bacteria</taxon>
        <taxon>Pseudomonadati</taxon>
        <taxon>Pseudomonadota</taxon>
        <taxon>Betaproteobacteria</taxon>
        <taxon>Burkholderiales</taxon>
        <taxon>Alcaligenaceae</taxon>
    </lineage>
</organism>
<dbReference type="InterPro" id="IPR002347">
    <property type="entry name" value="SDR_fam"/>
</dbReference>
<comment type="similarity">
    <text evidence="1">Belongs to the short-chain dehydrogenases/reductases (SDR) family.</text>
</comment>
<dbReference type="PANTHER" id="PTHR24321:SF8">
    <property type="entry name" value="ESTRADIOL 17-BETA-DEHYDROGENASE 8-RELATED"/>
    <property type="match status" value="1"/>
</dbReference>
<protein>
    <submittedName>
        <fullName evidence="3">2,5-dichloro-2,5-cyclohexadiene-1,4-diol dehydrogenase</fullName>
    </submittedName>
</protein>
<dbReference type="PRINTS" id="PR00081">
    <property type="entry name" value="GDHRDH"/>
</dbReference>
<dbReference type="AlphaFoldDB" id="A0A918JGW4"/>
<dbReference type="Pfam" id="PF13561">
    <property type="entry name" value="adh_short_C2"/>
    <property type="match status" value="1"/>
</dbReference>
<reference evidence="3" key="2">
    <citation type="submission" date="2020-09" db="EMBL/GenBank/DDBJ databases">
        <authorList>
            <person name="Sun Q."/>
            <person name="Kim S."/>
        </authorList>
    </citation>
    <scope>NUCLEOTIDE SEQUENCE</scope>
    <source>
        <strain evidence="3">KCTC 23732</strain>
    </source>
</reference>
<sequence>MRGLENKVALISGGMGDIGMAIATRLIQEGAKVVLGDLKEKDDTLLATRFQGMAVPDYVQLNVTLAESWKSAFEQVVALHGRCDILVNNAGVISSQSVPFSDIDFQEWKRLFSINVDGTFLGIQAGIQTMKDNENGGTIVNMGSIAGFVGSVGGGSYGSSKSAIINMTQQAALSAARSGQKVRINAVHPGYVWTQLVDATLSKQFGSEEKALEAVRAMNPMNQIVTVEDVAATVAFLASEDARMVNGTGIVVDGGRLLQ</sequence>
<evidence type="ECO:0000256" key="1">
    <source>
        <dbReference type="ARBA" id="ARBA00006484"/>
    </source>
</evidence>
<dbReference type="GO" id="GO:0016491">
    <property type="term" value="F:oxidoreductase activity"/>
    <property type="evidence" value="ECO:0007669"/>
    <property type="project" value="UniProtKB-KW"/>
</dbReference>
<proteinExistence type="inferred from homology"/>
<dbReference type="InterPro" id="IPR036291">
    <property type="entry name" value="NAD(P)-bd_dom_sf"/>
</dbReference>
<dbReference type="InterPro" id="IPR020904">
    <property type="entry name" value="Sc_DH/Rdtase_CS"/>
</dbReference>
<dbReference type="RefSeq" id="WP_189384200.1">
    <property type="nucleotide sequence ID" value="NZ_BAABFY010000056.1"/>
</dbReference>
<accession>A0A918JGW4</accession>
<keyword evidence="4" id="KW-1185">Reference proteome</keyword>
<dbReference type="PRINTS" id="PR00080">
    <property type="entry name" value="SDRFAMILY"/>
</dbReference>
<dbReference type="EMBL" id="BMYS01000004">
    <property type="protein sequence ID" value="GGW80894.1"/>
    <property type="molecule type" value="Genomic_DNA"/>
</dbReference>
<comment type="caution">
    <text evidence="3">The sequence shown here is derived from an EMBL/GenBank/DDBJ whole genome shotgun (WGS) entry which is preliminary data.</text>
</comment>
<dbReference type="SUPFAM" id="SSF51735">
    <property type="entry name" value="NAD(P)-binding Rossmann-fold domains"/>
    <property type="match status" value="1"/>
</dbReference>
<dbReference type="FunFam" id="3.40.50.720:FF:000084">
    <property type="entry name" value="Short-chain dehydrogenase reductase"/>
    <property type="match status" value="1"/>
</dbReference>
<dbReference type="PANTHER" id="PTHR24321">
    <property type="entry name" value="DEHYDROGENASES, SHORT CHAIN"/>
    <property type="match status" value="1"/>
</dbReference>
<evidence type="ECO:0000313" key="3">
    <source>
        <dbReference type="EMBL" id="GGW80894.1"/>
    </source>
</evidence>